<name>A0A4X2Q847_XENTR</name>
<organism evidence="4">
    <name type="scientific">Xenopus tropicalis</name>
    <name type="common">Western clawed frog</name>
    <name type="synonym">Silurana tropicalis</name>
    <dbReference type="NCBI Taxonomy" id="8364"/>
    <lineage>
        <taxon>Eukaryota</taxon>
        <taxon>Metazoa</taxon>
        <taxon>Chordata</taxon>
        <taxon>Craniata</taxon>
        <taxon>Vertebrata</taxon>
        <taxon>Euteleostomi</taxon>
        <taxon>Amphibia</taxon>
        <taxon>Batrachia</taxon>
        <taxon>Anura</taxon>
        <taxon>Pipoidea</taxon>
        <taxon>Pipidae</taxon>
        <taxon>Xenopodinae</taxon>
        <taxon>Xenopus</taxon>
        <taxon>Silurana</taxon>
    </lineage>
</organism>
<keyword evidence="1 3" id="KW-0963">Cytoplasm</keyword>
<dbReference type="Gene3D" id="3.40.50.620">
    <property type="entry name" value="HUPs"/>
    <property type="match status" value="1"/>
</dbReference>
<dbReference type="OrthoDB" id="25129at2759"/>
<dbReference type="ExpressionAtlas" id="A0A4X2Q847">
    <property type="expression patterns" value="baseline"/>
</dbReference>
<dbReference type="PANTHER" id="PTHR20882">
    <property type="entry name" value="CYTOPLASMIC TRNA 2-THIOLATION PROTEIN 2"/>
    <property type="match status" value="1"/>
</dbReference>
<dbReference type="RefSeq" id="XP_012816477.2">
    <property type="nucleotide sequence ID" value="XM_012961023.2"/>
</dbReference>
<sequence length="516" mass="57934">MCEEEEVYCPELQDTTQGKSLGKTCMKCKESSAVLLIRAGDAFCKSCFKEYFVHKFRATLGKNRVIYPGEKVLLAFSGGPSSSAMVQQVQEGMSRDAPKKLRFVPGILFIDEGTTCGMSHEERQQNMSEVQNVLQQTGFPFYIVSLEQVFSLPGSILQRGVPEQRANYKQEVDRFMVQQQAQGETGCSDILENLAKLGVNVSESSRECDKMFQSTCRHPPDTHTQKLIQLFTSAKTLTAKHQLLHTLRSHLILHIARTCGYSKVMSGESCTRLSVSLLSNISLGRGAFLPLDTGFCDSRYGDVDIIRPMREYSLKEIAFYNRLFHVSSVFIQALNTKVLENSSIQQLSEVFINRLQADFPSTVSTVYRTSEKLNVSKIDANQGTCAKERCLLCLSPLDTQVGEASAFHATQISHYISQKILMKFNDPANSSGKSCCQEGKCCKGPGYGDFCQPRALQAPSFVDMLCYGCRLTVKDLQSLDALPQYVLHEAEHRSRRIEMRKEIEEFLLDKDEENLH</sequence>
<dbReference type="SUPFAM" id="SSF52402">
    <property type="entry name" value="Adenine nucleotide alpha hydrolases-like"/>
    <property type="match status" value="1"/>
</dbReference>
<comment type="pathway">
    <text evidence="3">tRNA modification; 5-methoxycarbonylmethyl-2-thiouridine-tRNA biosynthesis.</text>
</comment>
<dbReference type="CTD" id="348180"/>
<proteinExistence type="inferred from homology"/>
<dbReference type="GO" id="GO:0002098">
    <property type="term" value="P:tRNA wobble uridine modification"/>
    <property type="evidence" value="ECO:0007669"/>
    <property type="project" value="UniProtKB-UniRule"/>
</dbReference>
<dbReference type="Xenbase" id="XB-GENE-5732028">
    <property type="gene designation" value="ctu2"/>
</dbReference>
<comment type="subcellular location">
    <subcellularLocation>
        <location evidence="3">Cytoplasm</location>
    </subcellularLocation>
</comment>
<evidence type="ECO:0000256" key="1">
    <source>
        <dbReference type="ARBA" id="ARBA00022490"/>
    </source>
</evidence>
<protein>
    <recommendedName>
        <fullName evidence="3">Cytoplasmic tRNA 2-thiolation protein 2</fullName>
    </recommendedName>
</protein>
<accession>A0A4X2Q847</accession>
<dbReference type="GO" id="GO:0016779">
    <property type="term" value="F:nucleotidyltransferase activity"/>
    <property type="evidence" value="ECO:0007669"/>
    <property type="project" value="UniProtKB-UniRule"/>
</dbReference>
<reference evidence="4" key="1">
    <citation type="journal article" date="2010" name="Science">
        <title>The genome of the Western clawed frog Xenopus tropicalis.</title>
        <authorList>
            <person name="Hellsten U."/>
            <person name="Harland R.M."/>
            <person name="Gilchrist M.J."/>
            <person name="Hendrix D."/>
            <person name="Jurka J."/>
            <person name="Kapitonov V."/>
            <person name="Ovcharenko I."/>
            <person name="Putnam N.H."/>
            <person name="Shu S."/>
            <person name="Taher L."/>
            <person name="Blitz I.L."/>
            <person name="Blumberg B."/>
            <person name="Dichmann D.S."/>
            <person name="Dubchak I."/>
            <person name="Amaya E."/>
            <person name="Detter J.C."/>
            <person name="Fletcher R."/>
            <person name="Gerhard D.S."/>
            <person name="Goodstein D."/>
            <person name="Graves T."/>
            <person name="Grigoriev I.V."/>
            <person name="Grimwood J."/>
            <person name="Kawashima T."/>
            <person name="Lindquist E."/>
            <person name="Lucas S.M."/>
            <person name="Mead P.E."/>
            <person name="Mitros T."/>
            <person name="Ogino H."/>
            <person name="Ohta Y."/>
            <person name="Poliakov A.V."/>
            <person name="Pollet N."/>
            <person name="Robert J."/>
            <person name="Salamov A."/>
            <person name="Sater A.K."/>
            <person name="Schmutz J."/>
            <person name="Terry A."/>
            <person name="Vize P.D."/>
            <person name="Warren W.C."/>
            <person name="Wells D."/>
            <person name="Wills A."/>
            <person name="Wilson R.K."/>
            <person name="Zimmerman L.B."/>
            <person name="Zorn A.M."/>
            <person name="Grainger R."/>
            <person name="Grammer T."/>
            <person name="Khokha M.K."/>
            <person name="Richardson P.M."/>
            <person name="Rokhsar D.S."/>
        </authorList>
    </citation>
    <scope>NUCLEOTIDE SEQUENCE [LARGE SCALE GENOMIC DNA]</scope>
    <source>
        <strain evidence="4">Nigerian</strain>
    </source>
</reference>
<evidence type="ECO:0000313" key="4">
    <source>
        <dbReference type="Ensembl" id="ENSXETP00000024569"/>
    </source>
</evidence>
<dbReference type="GeneID" id="548371"/>
<dbReference type="HAMAP" id="MF_03054">
    <property type="entry name" value="CTU2"/>
    <property type="match status" value="1"/>
</dbReference>
<gene>
    <name evidence="4" type="primary">ctu2</name>
    <name evidence="3" type="synonym">CTU2</name>
    <name evidence="3" type="synonym">NCS2</name>
</gene>
<dbReference type="GeneTree" id="ENSGT00390000008797"/>
<reference evidence="4" key="2">
    <citation type="submission" date="2019-07" db="UniProtKB">
        <authorList>
            <consortium name="Ensembl"/>
        </authorList>
    </citation>
    <scope>IDENTIFICATION</scope>
</reference>
<dbReference type="InterPro" id="IPR014729">
    <property type="entry name" value="Rossmann-like_a/b/a_fold"/>
</dbReference>
<evidence type="ECO:0000256" key="3">
    <source>
        <dbReference type="HAMAP-Rule" id="MF_03054"/>
    </source>
</evidence>
<dbReference type="GO" id="GO:0005737">
    <property type="term" value="C:cytoplasm"/>
    <property type="evidence" value="ECO:0007669"/>
    <property type="project" value="UniProtKB-SubCell"/>
</dbReference>
<evidence type="ECO:0000256" key="2">
    <source>
        <dbReference type="ARBA" id="ARBA00022694"/>
    </source>
</evidence>
<dbReference type="GO" id="GO:0000049">
    <property type="term" value="F:tRNA binding"/>
    <property type="evidence" value="ECO:0007669"/>
    <property type="project" value="InterPro"/>
</dbReference>
<dbReference type="PANTHER" id="PTHR20882:SF14">
    <property type="entry name" value="CYTOPLASMIC TRNA 2-THIOLATION PROTEIN 2"/>
    <property type="match status" value="1"/>
</dbReference>
<dbReference type="InterPro" id="IPR019407">
    <property type="entry name" value="CTU2"/>
</dbReference>
<keyword evidence="2 3" id="KW-0819">tRNA processing</keyword>
<dbReference type="GO" id="GO:0034227">
    <property type="term" value="P:tRNA thio-modification"/>
    <property type="evidence" value="ECO:0007669"/>
    <property type="project" value="UniProtKB-UniRule"/>
</dbReference>
<dbReference type="UniPathway" id="UPA00988"/>
<comment type="similarity">
    <text evidence="3">Belongs to the CTU2/NCS2 family.</text>
</comment>
<dbReference type="GO" id="GO:0032447">
    <property type="term" value="P:protein urmylation"/>
    <property type="evidence" value="ECO:0007669"/>
    <property type="project" value="UniProtKB-UniRule"/>
</dbReference>
<dbReference type="AlphaFoldDB" id="A0A4X2Q847"/>
<dbReference type="Ensembl" id="ENSXETT00000024569">
    <property type="protein sequence ID" value="ENSXETP00000024569"/>
    <property type="gene ID" value="ENSXETG00000011252"/>
</dbReference>
<comment type="function">
    <text evidence="3">Plays a central role in 2-thiolation of mcm(5)S(2)U at tRNA wobble positions of tRNA(Lys), tRNA(Glu) and tRNA(Gln). May act by forming a heterodimer with CTU1/ATPBD3 that ligates sulfur from thiocarboxylated URM1 onto the uridine of tRNAs at wobble position.</text>
</comment>
<dbReference type="Pfam" id="PF10288">
    <property type="entry name" value="CTU2"/>
    <property type="match status" value="1"/>
</dbReference>
<dbReference type="Bgee" id="ENSXETG00000011252">
    <property type="expression patterns" value="Expressed in egg cell and 14 other cell types or tissues"/>
</dbReference>